<dbReference type="OrthoDB" id="6500128at2759"/>
<reference evidence="7 8" key="1">
    <citation type="journal article" date="2016" name="Genome Biol. Evol.">
        <title>Divergent and convergent evolution of fungal pathogenicity.</title>
        <authorList>
            <person name="Shang Y."/>
            <person name="Xiao G."/>
            <person name="Zheng P."/>
            <person name="Cen K."/>
            <person name="Zhan S."/>
            <person name="Wang C."/>
        </authorList>
    </citation>
    <scope>NUCLEOTIDE SEQUENCE [LARGE SCALE GENOMIC DNA]</scope>
    <source>
        <strain evidence="7 8">RCEF 3172</strain>
    </source>
</reference>
<dbReference type="PANTHER" id="PTHR43166:SF9">
    <property type="entry name" value="GLUTAMATE_ASPARTATE IMPORT ATP-BINDING PROTEIN GLTL"/>
    <property type="match status" value="1"/>
</dbReference>
<evidence type="ECO:0000256" key="4">
    <source>
        <dbReference type="ARBA" id="ARBA00022475"/>
    </source>
</evidence>
<keyword evidence="8" id="KW-1185">Reference proteome</keyword>
<evidence type="ECO:0000313" key="8">
    <source>
        <dbReference type="Proteomes" id="UP000076863"/>
    </source>
</evidence>
<feature type="domain" description="ATPase AAA-type core" evidence="6">
    <location>
        <begin position="10"/>
        <end position="81"/>
    </location>
</feature>
<dbReference type="InterPro" id="IPR050086">
    <property type="entry name" value="MetN_ABC_transporter-like"/>
</dbReference>
<dbReference type="SUPFAM" id="SSF52540">
    <property type="entry name" value="P-loop containing nucleoside triphosphate hydrolases"/>
    <property type="match status" value="1"/>
</dbReference>
<dbReference type="InterPro" id="IPR003959">
    <property type="entry name" value="ATPase_AAA_core"/>
</dbReference>
<protein>
    <submittedName>
        <fullName evidence="7">ABC transporter-like protein</fullName>
    </submittedName>
</protein>
<sequence>MVQDHGGSADAILQSSTLSHGQRQLFSLVRAVLKRRTSGTSLLLLDEFTSSVDAVTESKMMETMMDEFQNATVIMVSHRLGVVVEMFERVLVMDNGQLAEDGAPRTLARTEGSWFAQLHSAKDH</sequence>
<evidence type="ECO:0000259" key="6">
    <source>
        <dbReference type="Pfam" id="PF13304"/>
    </source>
</evidence>
<evidence type="ECO:0000256" key="2">
    <source>
        <dbReference type="ARBA" id="ARBA00005417"/>
    </source>
</evidence>
<comment type="caution">
    <text evidence="7">The sequence shown here is derived from an EMBL/GenBank/DDBJ whole genome shotgun (WGS) entry which is preliminary data.</text>
</comment>
<dbReference type="Pfam" id="PF13304">
    <property type="entry name" value="AAA_21"/>
    <property type="match status" value="1"/>
</dbReference>
<proteinExistence type="inferred from homology"/>
<comment type="subcellular location">
    <subcellularLocation>
        <location evidence="1">Cell membrane</location>
        <topology evidence="1">Peripheral membrane protein</topology>
    </subcellularLocation>
</comment>
<keyword evidence="3" id="KW-0813">Transport</keyword>
<dbReference type="AlphaFoldDB" id="A0A162KHB9"/>
<dbReference type="InterPro" id="IPR027417">
    <property type="entry name" value="P-loop_NTPase"/>
</dbReference>
<comment type="similarity">
    <text evidence="2">Belongs to the ABC transporter superfamily.</text>
</comment>
<evidence type="ECO:0000313" key="7">
    <source>
        <dbReference type="EMBL" id="OAA51144.1"/>
    </source>
</evidence>
<dbReference type="Proteomes" id="UP000076863">
    <property type="component" value="Unassembled WGS sequence"/>
</dbReference>
<organism evidence="7 8">
    <name type="scientific">Beauveria brongniartii RCEF 3172</name>
    <dbReference type="NCBI Taxonomy" id="1081107"/>
    <lineage>
        <taxon>Eukaryota</taxon>
        <taxon>Fungi</taxon>
        <taxon>Dikarya</taxon>
        <taxon>Ascomycota</taxon>
        <taxon>Pezizomycotina</taxon>
        <taxon>Sordariomycetes</taxon>
        <taxon>Hypocreomycetidae</taxon>
        <taxon>Hypocreales</taxon>
        <taxon>Cordycipitaceae</taxon>
        <taxon>Beauveria</taxon>
        <taxon>Beauveria brongniartii</taxon>
    </lineage>
</organism>
<name>A0A162KHB9_9HYPO</name>
<keyword evidence="5" id="KW-0472">Membrane</keyword>
<evidence type="ECO:0000256" key="3">
    <source>
        <dbReference type="ARBA" id="ARBA00022448"/>
    </source>
</evidence>
<dbReference type="EMBL" id="AZHA01000002">
    <property type="protein sequence ID" value="OAA51144.1"/>
    <property type="molecule type" value="Genomic_DNA"/>
</dbReference>
<evidence type="ECO:0000256" key="5">
    <source>
        <dbReference type="ARBA" id="ARBA00023136"/>
    </source>
</evidence>
<dbReference type="PANTHER" id="PTHR43166">
    <property type="entry name" value="AMINO ACID IMPORT ATP-BINDING PROTEIN"/>
    <property type="match status" value="1"/>
</dbReference>
<evidence type="ECO:0000256" key="1">
    <source>
        <dbReference type="ARBA" id="ARBA00004202"/>
    </source>
</evidence>
<accession>A0A162KHB9</accession>
<keyword evidence="4" id="KW-1003">Cell membrane</keyword>
<dbReference type="Gene3D" id="3.40.50.300">
    <property type="entry name" value="P-loop containing nucleotide triphosphate hydrolases"/>
    <property type="match status" value="1"/>
</dbReference>
<dbReference type="GO" id="GO:0005886">
    <property type="term" value="C:plasma membrane"/>
    <property type="evidence" value="ECO:0007669"/>
    <property type="project" value="UniProtKB-SubCell"/>
</dbReference>
<gene>
    <name evidence="7" type="ORF">BBO_01091</name>
</gene>